<protein>
    <submittedName>
        <fullName evidence="1">Uncharacterized protein</fullName>
    </submittedName>
</protein>
<name>A0ACC2Q6G5_9NEOP</name>
<evidence type="ECO:0000313" key="2">
    <source>
        <dbReference type="Proteomes" id="UP001231649"/>
    </source>
</evidence>
<reference evidence="1" key="1">
    <citation type="submission" date="2023-03" db="EMBL/GenBank/DDBJ databases">
        <title>Chromosome-level genomes of two armyworms, Mythimna separata and Mythimna loreyi, provide insights into the biosynthesis and reception of sex pheromones.</title>
        <authorList>
            <person name="Zhao H."/>
        </authorList>
    </citation>
    <scope>NUCLEOTIDE SEQUENCE</scope>
    <source>
        <strain evidence="1">BeijingLab</strain>
    </source>
</reference>
<proteinExistence type="predicted"/>
<keyword evidence="2" id="KW-1185">Reference proteome</keyword>
<organism evidence="1 2">
    <name type="scientific">Mythimna loreyi</name>
    <dbReference type="NCBI Taxonomy" id="667449"/>
    <lineage>
        <taxon>Eukaryota</taxon>
        <taxon>Metazoa</taxon>
        <taxon>Ecdysozoa</taxon>
        <taxon>Arthropoda</taxon>
        <taxon>Hexapoda</taxon>
        <taxon>Insecta</taxon>
        <taxon>Pterygota</taxon>
        <taxon>Neoptera</taxon>
        <taxon>Endopterygota</taxon>
        <taxon>Lepidoptera</taxon>
        <taxon>Glossata</taxon>
        <taxon>Ditrysia</taxon>
        <taxon>Noctuoidea</taxon>
        <taxon>Noctuidae</taxon>
        <taxon>Noctuinae</taxon>
        <taxon>Hadenini</taxon>
        <taxon>Mythimna</taxon>
    </lineage>
</organism>
<dbReference type="EMBL" id="CM056801">
    <property type="protein sequence ID" value="KAJ8708802.1"/>
    <property type="molecule type" value="Genomic_DNA"/>
</dbReference>
<dbReference type="Proteomes" id="UP001231649">
    <property type="component" value="Chromosome 25"/>
</dbReference>
<comment type="caution">
    <text evidence="1">The sequence shown here is derived from an EMBL/GenBank/DDBJ whole genome shotgun (WGS) entry which is preliminary data.</text>
</comment>
<gene>
    <name evidence="1" type="ORF">PYW08_010184</name>
</gene>
<sequence length="240" mass="25908">MNVLEVATMKFSPFTKQMFVATAAQLASVSMGGSLGYPCVLLQQFQSSNTTIHTDLDTLTWIASMHGLAGIGATLMPIIMQVTGRKYTFIGSSLLLLIGWVLAYAAKDILTDGEISTMTFSPFVKQMFVVTAPQLAAVSMGGTIGYPCVLLQQFQSSDTTIHTNLDTLTWIASMHGVAGIAATLMPTIMQLIGRKYTFMGSSLLLLIGWVLAFTAKDIMAASQYKWDPSADRRNNLKASA</sequence>
<accession>A0ACC2Q6G5</accession>
<evidence type="ECO:0000313" key="1">
    <source>
        <dbReference type="EMBL" id="KAJ8708802.1"/>
    </source>
</evidence>